<dbReference type="EMBL" id="UINC01173056">
    <property type="protein sequence ID" value="SVD78448.1"/>
    <property type="molecule type" value="Genomic_DNA"/>
</dbReference>
<feature type="non-terminal residue" evidence="1">
    <location>
        <position position="253"/>
    </location>
</feature>
<organism evidence="1">
    <name type="scientific">marine metagenome</name>
    <dbReference type="NCBI Taxonomy" id="408172"/>
    <lineage>
        <taxon>unclassified sequences</taxon>
        <taxon>metagenomes</taxon>
        <taxon>ecological metagenomes</taxon>
    </lineage>
</organism>
<protein>
    <submittedName>
        <fullName evidence="1">Uncharacterized protein</fullName>
    </submittedName>
</protein>
<evidence type="ECO:0000313" key="1">
    <source>
        <dbReference type="EMBL" id="SVD78448.1"/>
    </source>
</evidence>
<reference evidence="1" key="1">
    <citation type="submission" date="2018-05" db="EMBL/GenBank/DDBJ databases">
        <authorList>
            <person name="Lanie J.A."/>
            <person name="Ng W.-L."/>
            <person name="Kazmierczak K.M."/>
            <person name="Andrzejewski T.M."/>
            <person name="Davidsen T.M."/>
            <person name="Wayne K.J."/>
            <person name="Tettelin H."/>
            <person name="Glass J.I."/>
            <person name="Rusch D."/>
            <person name="Podicherti R."/>
            <person name="Tsui H.-C.T."/>
            <person name="Winkler M.E."/>
        </authorList>
    </citation>
    <scope>NUCLEOTIDE SEQUENCE</scope>
</reference>
<dbReference type="AlphaFoldDB" id="A0A382Y7J0"/>
<proteinExistence type="predicted"/>
<accession>A0A382Y7J0</accession>
<name>A0A382Y7J0_9ZZZZ</name>
<gene>
    <name evidence="1" type="ORF">METZ01_LOCUS431302</name>
</gene>
<sequence>MIKLVTSKQNFSKSHPNNKIVLLFDQDILYANHYEKQQGELDKEKLYKGIDYKTFIKNDLNFLDLNVVNYWHFNKVKYEVNWSNFYSDSDYMYYYPLYKIMEKINYQDDDLEVTPELQLFHDEFCEAFTKIELNGIGVNTNLISTFGYHVAKYVYDKKLYQNYNFFTTTSRPSNSIHNLNFAALTPEHRKCFSPLNDVFVEFDFDAYHPRLIGDLVGYNFTDGPVHEYLSDKYGVDIDKGKTKTFQYLYGGIP</sequence>